<evidence type="ECO:0000256" key="2">
    <source>
        <dbReference type="SAM" id="SignalP"/>
    </source>
</evidence>
<dbReference type="PANTHER" id="PTHR32015">
    <property type="entry name" value="FASTING INDUCED LIPASE"/>
    <property type="match status" value="1"/>
</dbReference>
<organism evidence="3 4">
    <name type="scientific">Streptomyces albus (strain ATCC 21838 / DSM 41398 / FERM P-419 / JCM 4703 / NBRC 107858)</name>
    <dbReference type="NCBI Taxonomy" id="1081613"/>
    <lineage>
        <taxon>Bacteria</taxon>
        <taxon>Bacillati</taxon>
        <taxon>Actinomycetota</taxon>
        <taxon>Actinomycetes</taxon>
        <taxon>Kitasatosporales</taxon>
        <taxon>Streptomycetaceae</taxon>
        <taxon>Streptomyces</taxon>
    </lineage>
</organism>
<dbReference type="AlphaFoldDB" id="A0A0B5F6Q5"/>
<dbReference type="EMBL" id="CP010519">
    <property type="protein sequence ID" value="AJE87265.1"/>
    <property type="molecule type" value="Genomic_DNA"/>
</dbReference>
<sequence length="309" mass="32391">MRTHTSRLTAVLALAAAAAVPLPAAAASAESSTAGDYPVNWDTVSAITTGTPLDLAPPGANRQDCRPSAEHPHPVVLVHGLLSNQRSTWQALAPTLANEGYCVYTFTYGKTWYSGTIGGVGDLNESAKQMKAFVDKVQQWSGADKVDVVGHSEGGNLPRLYIKQEGGASEVNSYVSLAGVNMGPPSLSGIITVAKQIPGAMEVIGHASPAIGQLTDPAYFESLNKPTATYPGIDYTAIATTHDEAVTPYELALLPQAPNVRNITIQTQCPNDPVGHIGLTYDKTAVTDVLNALDPAHPRPVPCDSGFPL</sequence>
<dbReference type="InterPro" id="IPR002918">
    <property type="entry name" value="Lipase_EstA/Esterase_EstB"/>
</dbReference>
<dbReference type="Gene3D" id="3.40.50.1820">
    <property type="entry name" value="alpha/beta hydrolase"/>
    <property type="match status" value="1"/>
</dbReference>
<feature type="region of interest" description="Disordered" evidence="1">
    <location>
        <begin position="50"/>
        <end position="70"/>
    </location>
</feature>
<reference evidence="3 4" key="1">
    <citation type="submission" date="2015-01" db="EMBL/GenBank/DDBJ databases">
        <title>Enhanced salinomycin production by adjusting the supply of polyketide extender units in Streptomyce albus DSM 41398.</title>
        <authorList>
            <person name="Lu C."/>
        </authorList>
    </citation>
    <scope>NUCLEOTIDE SEQUENCE [LARGE SCALE GENOMIC DNA]</scope>
    <source>
        <strain evidence="4">ATCC 21838 / DSM 41398 / FERM P-419 / JCM 4703 / NBRC 107858</strain>
    </source>
</reference>
<keyword evidence="4" id="KW-1185">Reference proteome</keyword>
<evidence type="ECO:0000313" key="4">
    <source>
        <dbReference type="Proteomes" id="UP000031523"/>
    </source>
</evidence>
<keyword evidence="2" id="KW-0732">Signal</keyword>
<protein>
    <submittedName>
        <fullName evidence="3">Lipase class 2</fullName>
    </submittedName>
</protein>
<dbReference type="GO" id="GO:0016298">
    <property type="term" value="F:lipase activity"/>
    <property type="evidence" value="ECO:0007669"/>
    <property type="project" value="TreeGrafter"/>
</dbReference>
<accession>A0A0B5F6Q5</accession>
<dbReference type="GO" id="GO:0016042">
    <property type="term" value="P:lipid catabolic process"/>
    <property type="evidence" value="ECO:0007669"/>
    <property type="project" value="InterPro"/>
</dbReference>
<evidence type="ECO:0000256" key="1">
    <source>
        <dbReference type="SAM" id="MobiDB-lite"/>
    </source>
</evidence>
<proteinExistence type="predicted"/>
<feature type="signal peptide" evidence="2">
    <location>
        <begin position="1"/>
        <end position="26"/>
    </location>
</feature>
<dbReference type="Proteomes" id="UP000031523">
    <property type="component" value="Chromosome"/>
</dbReference>
<dbReference type="KEGG" id="sals:SLNWT_6889"/>
<feature type="chain" id="PRO_5002116493" evidence="2">
    <location>
        <begin position="27"/>
        <end position="309"/>
    </location>
</feature>
<name>A0A0B5F6Q5_STRA4</name>
<evidence type="ECO:0000313" key="3">
    <source>
        <dbReference type="EMBL" id="AJE87265.1"/>
    </source>
</evidence>
<gene>
    <name evidence="3" type="ORF">SLNWT_6889</name>
</gene>
<dbReference type="Pfam" id="PF01674">
    <property type="entry name" value="Lipase_2"/>
    <property type="match status" value="1"/>
</dbReference>
<dbReference type="InterPro" id="IPR029058">
    <property type="entry name" value="AB_hydrolase_fold"/>
</dbReference>
<dbReference type="PANTHER" id="PTHR32015:SF1">
    <property type="entry name" value="LIPASE"/>
    <property type="match status" value="1"/>
</dbReference>
<dbReference type="SUPFAM" id="SSF53474">
    <property type="entry name" value="alpha/beta-Hydrolases"/>
    <property type="match status" value="1"/>
</dbReference>